<name>A0A1U9NH77_9BACT</name>
<dbReference type="InterPro" id="IPR013424">
    <property type="entry name" value="Ice-binding_C"/>
</dbReference>
<dbReference type="RefSeq" id="WP_146659399.1">
    <property type="nucleotide sequence ID" value="NZ_CP019791.1"/>
</dbReference>
<dbReference type="Pfam" id="PF07589">
    <property type="entry name" value="PEP-CTERM"/>
    <property type="match status" value="1"/>
</dbReference>
<sequence length="185" mass="19638" precursor="true">MKKQVSFLFMVAGVCLMTSLAAADLAEIGTEADPINVGTDQVLSAIHQDVDPFKGAAEIYVMNTGLEDWVGFKLEVFADAGVNIENVHFMDSALSGGMMSDPVVEVVGTGPLGHSYVIDNNAVGATITFDFDSNVVNGELVHFTVYTDNTTDQVNFGIAMLPVVPEPATMALLGIGALGLLRRRK</sequence>
<feature type="signal peptide" evidence="2">
    <location>
        <begin position="1"/>
        <end position="23"/>
    </location>
</feature>
<keyword evidence="5" id="KW-1185">Reference proteome</keyword>
<dbReference type="EMBL" id="CP019791">
    <property type="protein sequence ID" value="AQT67281.1"/>
    <property type="molecule type" value="Genomic_DNA"/>
</dbReference>
<dbReference type="Proteomes" id="UP000189674">
    <property type="component" value="Chromosome"/>
</dbReference>
<evidence type="ECO:0000313" key="5">
    <source>
        <dbReference type="Proteomes" id="UP000189674"/>
    </source>
</evidence>
<dbReference type="AlphaFoldDB" id="A0A1U9NH77"/>
<organism evidence="4 5">
    <name type="scientific">Anaerohalosphaera lusitana</name>
    <dbReference type="NCBI Taxonomy" id="1936003"/>
    <lineage>
        <taxon>Bacteria</taxon>
        <taxon>Pseudomonadati</taxon>
        <taxon>Planctomycetota</taxon>
        <taxon>Phycisphaerae</taxon>
        <taxon>Sedimentisphaerales</taxon>
        <taxon>Anaerohalosphaeraceae</taxon>
        <taxon>Anaerohalosphaera</taxon>
    </lineage>
</organism>
<keyword evidence="1" id="KW-0472">Membrane</keyword>
<dbReference type="NCBIfam" id="TIGR02595">
    <property type="entry name" value="PEP_CTERM"/>
    <property type="match status" value="1"/>
</dbReference>
<feature type="chain" id="PRO_5010705406" evidence="2">
    <location>
        <begin position="24"/>
        <end position="185"/>
    </location>
</feature>
<evidence type="ECO:0000256" key="2">
    <source>
        <dbReference type="SAM" id="SignalP"/>
    </source>
</evidence>
<keyword evidence="1" id="KW-1133">Transmembrane helix</keyword>
<evidence type="ECO:0000313" key="4">
    <source>
        <dbReference type="EMBL" id="AQT67281.1"/>
    </source>
</evidence>
<feature type="domain" description="Ice-binding protein C-terminal" evidence="3">
    <location>
        <begin position="164"/>
        <end position="185"/>
    </location>
</feature>
<accession>A0A1U9NH77</accession>
<reference evidence="5" key="1">
    <citation type="submission" date="2017-02" db="EMBL/GenBank/DDBJ databases">
        <title>Comparative genomics and description of representatives of a novel lineage of planctomycetes thriving in anoxic sediments.</title>
        <authorList>
            <person name="Spring S."/>
            <person name="Bunk B."/>
            <person name="Sproer C."/>
        </authorList>
    </citation>
    <scope>NUCLEOTIDE SEQUENCE [LARGE SCALE GENOMIC DNA]</scope>
    <source>
        <strain evidence="5">ST-NAGAB-D1</strain>
    </source>
</reference>
<evidence type="ECO:0000256" key="1">
    <source>
        <dbReference type="SAM" id="Phobius"/>
    </source>
</evidence>
<feature type="transmembrane region" description="Helical" evidence="1">
    <location>
        <begin position="156"/>
        <end position="181"/>
    </location>
</feature>
<keyword evidence="1" id="KW-0812">Transmembrane</keyword>
<evidence type="ECO:0000259" key="3">
    <source>
        <dbReference type="Pfam" id="PF07589"/>
    </source>
</evidence>
<dbReference type="KEGG" id="alus:STSP2_00424"/>
<keyword evidence="2" id="KW-0732">Signal</keyword>
<gene>
    <name evidence="4" type="ORF">STSP2_00424</name>
</gene>
<proteinExistence type="predicted"/>
<protein>
    <submittedName>
        <fullName evidence="4">PEP-CTERM protein-sorting domain-containing protein</fullName>
    </submittedName>
</protein>